<reference evidence="3" key="1">
    <citation type="journal article" date="2019" name="Int. J. Syst. Evol. Microbiol.">
        <title>The Global Catalogue of Microorganisms (GCM) 10K type strain sequencing project: providing services to taxonomists for standard genome sequencing and annotation.</title>
        <authorList>
            <consortium name="The Broad Institute Genomics Platform"/>
            <consortium name="The Broad Institute Genome Sequencing Center for Infectious Disease"/>
            <person name="Wu L."/>
            <person name="Ma J."/>
        </authorList>
    </citation>
    <scope>NUCLEOTIDE SEQUENCE [LARGE SCALE GENOMIC DNA]</scope>
    <source>
        <strain evidence="3">JCM 9377</strain>
    </source>
</reference>
<protein>
    <submittedName>
        <fullName evidence="2">Uncharacterized protein</fullName>
    </submittedName>
</protein>
<gene>
    <name evidence="2" type="ORF">GCM10010468_76170</name>
</gene>
<feature type="transmembrane region" description="Helical" evidence="1">
    <location>
        <begin position="96"/>
        <end position="114"/>
    </location>
</feature>
<keyword evidence="1" id="KW-0472">Membrane</keyword>
<keyword evidence="1" id="KW-1133">Transmembrane helix</keyword>
<evidence type="ECO:0000256" key="1">
    <source>
        <dbReference type="SAM" id="Phobius"/>
    </source>
</evidence>
<dbReference type="Proteomes" id="UP001501237">
    <property type="component" value="Unassembled WGS sequence"/>
</dbReference>
<organism evidence="2 3">
    <name type="scientific">Actinocorallia longicatena</name>
    <dbReference type="NCBI Taxonomy" id="111803"/>
    <lineage>
        <taxon>Bacteria</taxon>
        <taxon>Bacillati</taxon>
        <taxon>Actinomycetota</taxon>
        <taxon>Actinomycetes</taxon>
        <taxon>Streptosporangiales</taxon>
        <taxon>Thermomonosporaceae</taxon>
        <taxon>Actinocorallia</taxon>
    </lineage>
</organism>
<comment type="caution">
    <text evidence="2">The sequence shown here is derived from an EMBL/GenBank/DDBJ whole genome shotgun (WGS) entry which is preliminary data.</text>
</comment>
<keyword evidence="1" id="KW-0812">Transmembrane</keyword>
<sequence length="145" mass="14525">MRSVANAPRATNRSTSIDDVTVLQSRPVSGAVTIALPVFTGTGLEAAEVGLTTGDFTGADGEAAFAALITLVASVALALTGVSLTSAEGTCTDAGAVRGFLTVGLRGVFFAGAFRGADWLPVAMPVLALTGADCLMFETLLPGAF</sequence>
<feature type="transmembrane region" description="Helical" evidence="1">
    <location>
        <begin position="63"/>
        <end position="84"/>
    </location>
</feature>
<evidence type="ECO:0000313" key="2">
    <source>
        <dbReference type="EMBL" id="GAA3239815.1"/>
    </source>
</evidence>
<evidence type="ECO:0000313" key="3">
    <source>
        <dbReference type="Proteomes" id="UP001501237"/>
    </source>
</evidence>
<dbReference type="EMBL" id="BAAAUV010000039">
    <property type="protein sequence ID" value="GAA3239815.1"/>
    <property type="molecule type" value="Genomic_DNA"/>
</dbReference>
<keyword evidence="3" id="KW-1185">Reference proteome</keyword>
<accession>A0ABP6QSY9</accession>
<proteinExistence type="predicted"/>
<name>A0ABP6QSY9_9ACTN</name>